<reference evidence="2" key="1">
    <citation type="submission" date="2022-09" db="EMBL/GenBank/DDBJ databases">
        <title>Enrichment on poylsaccharides allowed isolation of novel metabolic and taxonomic groups of Haloarchaea.</title>
        <authorList>
            <person name="Sorokin D.Y."/>
            <person name="Elcheninov A.G."/>
            <person name="Khizhniak T.V."/>
            <person name="Kolganova T.V."/>
            <person name="Kublanov I.V."/>
        </authorList>
    </citation>
    <scope>NUCLEOTIDE SEQUENCE</scope>
    <source>
        <strain evidence="2">AArc-xg1-1</strain>
    </source>
</reference>
<dbReference type="EMBL" id="JAOPKA010000015">
    <property type="protein sequence ID" value="MCU4743433.1"/>
    <property type="molecule type" value="Genomic_DNA"/>
</dbReference>
<evidence type="ECO:0000313" key="3">
    <source>
        <dbReference type="Proteomes" id="UP001321018"/>
    </source>
</evidence>
<dbReference type="Proteomes" id="UP001321018">
    <property type="component" value="Unassembled WGS sequence"/>
</dbReference>
<proteinExistence type="predicted"/>
<gene>
    <name evidence="2" type="ORF">OB960_18770</name>
</gene>
<name>A0AAP2Z2K2_9EURY</name>
<organism evidence="2 3">
    <name type="scientific">Natronoglomus mannanivorans</name>
    <dbReference type="NCBI Taxonomy" id="2979990"/>
    <lineage>
        <taxon>Archaea</taxon>
        <taxon>Methanobacteriati</taxon>
        <taxon>Methanobacteriota</taxon>
        <taxon>Stenosarchaea group</taxon>
        <taxon>Halobacteria</taxon>
        <taxon>Halobacteriales</taxon>
        <taxon>Natrialbaceae</taxon>
        <taxon>Natronoglomus</taxon>
    </lineage>
</organism>
<dbReference type="RefSeq" id="WP_338005252.1">
    <property type="nucleotide sequence ID" value="NZ_JAOPKA010000015.1"/>
</dbReference>
<sequence>MNPDDDYVLAQGKTTSLLHIVGKHGGPASALIRGSDRYEEGVHRRSLCGSITTFQNADAPKDGGGRDDYCFKCARTAFARGVVSDPAPYDPDDLKTATAPTDGGDR</sequence>
<comment type="caution">
    <text evidence="2">The sequence shown here is derived from an EMBL/GenBank/DDBJ whole genome shotgun (WGS) entry which is preliminary data.</text>
</comment>
<accession>A0AAP2Z2K2</accession>
<feature type="region of interest" description="Disordered" evidence="1">
    <location>
        <begin position="83"/>
        <end position="106"/>
    </location>
</feature>
<evidence type="ECO:0000256" key="1">
    <source>
        <dbReference type="SAM" id="MobiDB-lite"/>
    </source>
</evidence>
<protein>
    <submittedName>
        <fullName evidence="2">Uncharacterized protein</fullName>
    </submittedName>
</protein>
<dbReference type="AlphaFoldDB" id="A0AAP2Z2K2"/>
<evidence type="ECO:0000313" key="2">
    <source>
        <dbReference type="EMBL" id="MCU4743433.1"/>
    </source>
</evidence>